<proteinExistence type="predicted"/>
<organism evidence="2">
    <name type="scientific">viral metagenome</name>
    <dbReference type="NCBI Taxonomy" id="1070528"/>
    <lineage>
        <taxon>unclassified sequences</taxon>
        <taxon>metagenomes</taxon>
        <taxon>organismal metagenomes</taxon>
    </lineage>
</organism>
<feature type="region of interest" description="Disordered" evidence="1">
    <location>
        <begin position="65"/>
        <end position="100"/>
    </location>
</feature>
<feature type="compositionally biased region" description="Basic residues" evidence="1">
    <location>
        <begin position="76"/>
        <end position="91"/>
    </location>
</feature>
<dbReference type="AlphaFoldDB" id="A0A6C0HMB7"/>
<reference evidence="2" key="1">
    <citation type="journal article" date="2020" name="Nature">
        <title>Giant virus diversity and host interactions through global metagenomics.</title>
        <authorList>
            <person name="Schulz F."/>
            <person name="Roux S."/>
            <person name="Paez-Espino D."/>
            <person name="Jungbluth S."/>
            <person name="Walsh D.A."/>
            <person name="Denef V.J."/>
            <person name="McMahon K.D."/>
            <person name="Konstantinidis K.T."/>
            <person name="Eloe-Fadrosh E.A."/>
            <person name="Kyrpides N.C."/>
            <person name="Woyke T."/>
        </authorList>
    </citation>
    <scope>NUCLEOTIDE SEQUENCE</scope>
    <source>
        <strain evidence="2">GVMAG-M-3300023184-13</strain>
    </source>
</reference>
<protein>
    <submittedName>
        <fullName evidence="2">Uncharacterized protein</fullName>
    </submittedName>
</protein>
<accession>A0A6C0HMB7</accession>
<sequence>MATSTCEPPNGSSFWWNAEDGIETKWRITEAVLHPNIPPFPDQEEEQIPCAANLYPTAAAARQKADAAEADAAEARRKHNRKHNAKQRKRKEIANSTKRSSAELVGLAALAKEVRKDLKHLTLELLEGGDEIGIDSKYLSANPRSRFEDGFHKVQV</sequence>
<evidence type="ECO:0000313" key="2">
    <source>
        <dbReference type="EMBL" id="QHT81639.1"/>
    </source>
</evidence>
<name>A0A6C0HMB7_9ZZZZ</name>
<evidence type="ECO:0000256" key="1">
    <source>
        <dbReference type="SAM" id="MobiDB-lite"/>
    </source>
</evidence>
<dbReference type="EMBL" id="MN739987">
    <property type="protein sequence ID" value="QHT81639.1"/>
    <property type="molecule type" value="Genomic_DNA"/>
</dbReference>